<sequence>MSLHDYIVLLHQQNILNMGKLLTDFQKEGPLEQPTNEKGVYLLGHGTGTTRGQNLSPHQQQPRYKRKSLKDDHDSPMKKQRIGTPESVRQLKSAVFKPTLAVAKRYGKGRLSSPQLRLIHEDEGFPLLSPPGSITHTWPSDKITAMKGKGNKKIITARKRDKEENKIADSHKQIARDVKSDETVGKPIPARSSDRPRRSVRLANTSCKKKVRFLPIITAPAP</sequence>
<feature type="region of interest" description="Disordered" evidence="1">
    <location>
        <begin position="167"/>
        <end position="202"/>
    </location>
</feature>
<dbReference type="AlphaFoldDB" id="A0A4S8MAD1"/>
<dbReference type="Proteomes" id="UP000297245">
    <property type="component" value="Unassembled WGS sequence"/>
</dbReference>
<dbReference type="EMBL" id="ML179121">
    <property type="protein sequence ID" value="THU99394.1"/>
    <property type="molecule type" value="Genomic_DNA"/>
</dbReference>
<gene>
    <name evidence="2" type="ORF">K435DRAFT_501694</name>
</gene>
<feature type="compositionally biased region" description="Basic and acidic residues" evidence="1">
    <location>
        <begin position="167"/>
        <end position="184"/>
    </location>
</feature>
<accession>A0A4S8MAD1</accession>
<organism evidence="2 3">
    <name type="scientific">Dendrothele bispora (strain CBS 962.96)</name>
    <dbReference type="NCBI Taxonomy" id="1314807"/>
    <lineage>
        <taxon>Eukaryota</taxon>
        <taxon>Fungi</taxon>
        <taxon>Dikarya</taxon>
        <taxon>Basidiomycota</taxon>
        <taxon>Agaricomycotina</taxon>
        <taxon>Agaricomycetes</taxon>
        <taxon>Agaricomycetidae</taxon>
        <taxon>Agaricales</taxon>
        <taxon>Agaricales incertae sedis</taxon>
        <taxon>Dendrothele</taxon>
    </lineage>
</organism>
<proteinExistence type="predicted"/>
<keyword evidence="3" id="KW-1185">Reference proteome</keyword>
<evidence type="ECO:0000313" key="2">
    <source>
        <dbReference type="EMBL" id="THU99394.1"/>
    </source>
</evidence>
<evidence type="ECO:0000256" key="1">
    <source>
        <dbReference type="SAM" id="MobiDB-lite"/>
    </source>
</evidence>
<feature type="region of interest" description="Disordered" evidence="1">
    <location>
        <begin position="29"/>
        <end position="88"/>
    </location>
</feature>
<protein>
    <submittedName>
        <fullName evidence="2">Uncharacterized protein</fullName>
    </submittedName>
</protein>
<evidence type="ECO:0000313" key="3">
    <source>
        <dbReference type="Proteomes" id="UP000297245"/>
    </source>
</evidence>
<reference evidence="2 3" key="1">
    <citation type="journal article" date="2019" name="Nat. Ecol. Evol.">
        <title>Megaphylogeny resolves global patterns of mushroom evolution.</title>
        <authorList>
            <person name="Varga T."/>
            <person name="Krizsan K."/>
            <person name="Foldi C."/>
            <person name="Dima B."/>
            <person name="Sanchez-Garcia M."/>
            <person name="Sanchez-Ramirez S."/>
            <person name="Szollosi G.J."/>
            <person name="Szarkandi J.G."/>
            <person name="Papp V."/>
            <person name="Albert L."/>
            <person name="Andreopoulos W."/>
            <person name="Angelini C."/>
            <person name="Antonin V."/>
            <person name="Barry K.W."/>
            <person name="Bougher N.L."/>
            <person name="Buchanan P."/>
            <person name="Buyck B."/>
            <person name="Bense V."/>
            <person name="Catcheside P."/>
            <person name="Chovatia M."/>
            <person name="Cooper J."/>
            <person name="Damon W."/>
            <person name="Desjardin D."/>
            <person name="Finy P."/>
            <person name="Geml J."/>
            <person name="Haridas S."/>
            <person name="Hughes K."/>
            <person name="Justo A."/>
            <person name="Karasinski D."/>
            <person name="Kautmanova I."/>
            <person name="Kiss B."/>
            <person name="Kocsube S."/>
            <person name="Kotiranta H."/>
            <person name="LaButti K.M."/>
            <person name="Lechner B.E."/>
            <person name="Liimatainen K."/>
            <person name="Lipzen A."/>
            <person name="Lukacs Z."/>
            <person name="Mihaltcheva S."/>
            <person name="Morgado L.N."/>
            <person name="Niskanen T."/>
            <person name="Noordeloos M.E."/>
            <person name="Ohm R.A."/>
            <person name="Ortiz-Santana B."/>
            <person name="Ovrebo C."/>
            <person name="Racz N."/>
            <person name="Riley R."/>
            <person name="Savchenko A."/>
            <person name="Shiryaev A."/>
            <person name="Soop K."/>
            <person name="Spirin V."/>
            <person name="Szebenyi C."/>
            <person name="Tomsovsky M."/>
            <person name="Tulloss R.E."/>
            <person name="Uehling J."/>
            <person name="Grigoriev I.V."/>
            <person name="Vagvolgyi C."/>
            <person name="Papp T."/>
            <person name="Martin F.M."/>
            <person name="Miettinen O."/>
            <person name="Hibbett D.S."/>
            <person name="Nagy L.G."/>
        </authorList>
    </citation>
    <scope>NUCLEOTIDE SEQUENCE [LARGE SCALE GENOMIC DNA]</scope>
    <source>
        <strain evidence="2 3">CBS 962.96</strain>
    </source>
</reference>
<name>A0A4S8MAD1_DENBC</name>
<feature type="compositionally biased region" description="Polar residues" evidence="1">
    <location>
        <begin position="48"/>
        <end position="62"/>
    </location>
</feature>